<dbReference type="CDD" id="cd00093">
    <property type="entry name" value="HTH_XRE"/>
    <property type="match status" value="1"/>
</dbReference>
<dbReference type="AlphaFoldDB" id="A0A939S790"/>
<gene>
    <name evidence="2" type="ORF">J4H92_14615</name>
</gene>
<feature type="transmembrane region" description="Helical" evidence="1">
    <location>
        <begin position="96"/>
        <end position="119"/>
    </location>
</feature>
<keyword evidence="1" id="KW-0472">Membrane</keyword>
<protein>
    <submittedName>
        <fullName evidence="2">DUF2637 domain-containing protein</fullName>
    </submittedName>
</protein>
<dbReference type="InterPro" id="IPR001387">
    <property type="entry name" value="Cro/C1-type_HTH"/>
</dbReference>
<keyword evidence="3" id="KW-1185">Reference proteome</keyword>
<comment type="caution">
    <text evidence="2">The sequence shown here is derived from an EMBL/GenBank/DDBJ whole genome shotgun (WGS) entry which is preliminary data.</text>
</comment>
<organism evidence="2 3">
    <name type="scientific">Leucobacter weissii</name>
    <dbReference type="NCBI Taxonomy" id="1983706"/>
    <lineage>
        <taxon>Bacteria</taxon>
        <taxon>Bacillati</taxon>
        <taxon>Actinomycetota</taxon>
        <taxon>Actinomycetes</taxon>
        <taxon>Micrococcales</taxon>
        <taxon>Microbacteriaceae</taxon>
        <taxon>Leucobacter</taxon>
    </lineage>
</organism>
<dbReference type="Proteomes" id="UP000664382">
    <property type="component" value="Unassembled WGS sequence"/>
</dbReference>
<keyword evidence="1" id="KW-0812">Transmembrane</keyword>
<sequence length="212" mass="21860">MTAAAGTVFIAAGAFWLSFTSLADLAARSGIGAGQAWAWPLIVDGIIVVATVAVVALAGQRSAWYPWALLVGGALVSVTANAIHAVVAADADVPRMLAASVAAVPPVVLLAITHLTVILTRTTDVESAAAASGAVTVESMPELPAGEPETTGRDDGVADRRAMGWELREAGWSNKRIARELGVHPSTVGRWFAVAHLTDTTDTAAEREETTP</sequence>
<dbReference type="EMBL" id="JAGDYM010000018">
    <property type="protein sequence ID" value="MBO1903174.1"/>
    <property type="molecule type" value="Genomic_DNA"/>
</dbReference>
<dbReference type="Pfam" id="PF13384">
    <property type="entry name" value="HTH_23"/>
    <property type="match status" value="1"/>
</dbReference>
<evidence type="ECO:0000313" key="3">
    <source>
        <dbReference type="Proteomes" id="UP000664382"/>
    </source>
</evidence>
<name>A0A939S790_9MICO</name>
<dbReference type="InterPro" id="IPR021235">
    <property type="entry name" value="DUF2637"/>
</dbReference>
<accession>A0A939S790</accession>
<dbReference type="Pfam" id="PF10935">
    <property type="entry name" value="DUF2637"/>
    <property type="match status" value="1"/>
</dbReference>
<reference evidence="2" key="1">
    <citation type="submission" date="2021-03" db="EMBL/GenBank/DDBJ databases">
        <title>Leucobacter chromiisoli sp. nov., isolated from chromium-containing soil of chemical plant.</title>
        <authorList>
            <person name="Xu Z."/>
        </authorList>
    </citation>
    <scope>NUCLEOTIDE SEQUENCE</scope>
    <source>
        <strain evidence="2">S27</strain>
    </source>
</reference>
<feature type="transmembrane region" description="Helical" evidence="1">
    <location>
        <begin position="64"/>
        <end position="84"/>
    </location>
</feature>
<keyword evidence="1" id="KW-1133">Transmembrane helix</keyword>
<feature type="transmembrane region" description="Helical" evidence="1">
    <location>
        <begin position="37"/>
        <end position="57"/>
    </location>
</feature>
<evidence type="ECO:0000256" key="1">
    <source>
        <dbReference type="SAM" id="Phobius"/>
    </source>
</evidence>
<evidence type="ECO:0000313" key="2">
    <source>
        <dbReference type="EMBL" id="MBO1903174.1"/>
    </source>
</evidence>
<proteinExistence type="predicted"/>
<dbReference type="RefSeq" id="WP_064862086.1">
    <property type="nucleotide sequence ID" value="NZ_JAGDYM010000018.1"/>
</dbReference>